<comment type="caution">
    <text evidence="1">The sequence shown here is derived from an EMBL/GenBank/DDBJ whole genome shotgun (WGS) entry which is preliminary data.</text>
</comment>
<dbReference type="AlphaFoldDB" id="T0H7I3"/>
<gene>
    <name evidence="1" type="ORF">L288_02630</name>
</gene>
<dbReference type="EMBL" id="ATHO01000018">
    <property type="protein sequence ID" value="EQB12276.1"/>
    <property type="molecule type" value="Genomic_DNA"/>
</dbReference>
<evidence type="ECO:0000313" key="1">
    <source>
        <dbReference type="EMBL" id="EQB12276.1"/>
    </source>
</evidence>
<dbReference type="Proteomes" id="UP000015525">
    <property type="component" value="Unassembled WGS sequence"/>
</dbReference>
<organism evidence="1 2">
    <name type="scientific">Sphingobium quisquiliarum P25</name>
    <dbReference type="NCBI Taxonomy" id="1329909"/>
    <lineage>
        <taxon>Bacteria</taxon>
        <taxon>Pseudomonadati</taxon>
        <taxon>Pseudomonadota</taxon>
        <taxon>Alphaproteobacteria</taxon>
        <taxon>Sphingomonadales</taxon>
        <taxon>Sphingomonadaceae</taxon>
        <taxon>Sphingobium</taxon>
    </lineage>
</organism>
<proteinExistence type="predicted"/>
<protein>
    <submittedName>
        <fullName evidence="1">Uncharacterized protein</fullName>
    </submittedName>
</protein>
<reference evidence="1 2" key="1">
    <citation type="journal article" date="2013" name="Genome Announc.">
        <title>Draft Genome Sequence of Sphingobium quisquiliarum Strain P25T, a Novel Hexachlorocyclohexane (HCH)-Degrading Bacterium Isolated from an HCH Dumpsite.</title>
        <authorList>
            <person name="Kumar Singh A."/>
            <person name="Sangwan N."/>
            <person name="Sharma A."/>
            <person name="Gupta V."/>
            <person name="Khurana J.P."/>
            <person name="Lal R."/>
        </authorList>
    </citation>
    <scope>NUCLEOTIDE SEQUENCE [LARGE SCALE GENOMIC DNA]</scope>
    <source>
        <strain evidence="1 2">P25</strain>
    </source>
</reference>
<accession>T0H7I3</accession>
<keyword evidence="2" id="KW-1185">Reference proteome</keyword>
<name>T0H7I3_9SPHN</name>
<sequence>MDDAAGIVVVDAVAVTAGPLASTAVPLPDDSGVEPLLSKVAAPAAATHSNDNPAPAMEPVSLIFMMCNPRFITS</sequence>
<evidence type="ECO:0000313" key="2">
    <source>
        <dbReference type="Proteomes" id="UP000015525"/>
    </source>
</evidence>